<dbReference type="GO" id="GO:0000156">
    <property type="term" value="F:phosphorelay response regulator activity"/>
    <property type="evidence" value="ECO:0007669"/>
    <property type="project" value="TreeGrafter"/>
</dbReference>
<feature type="modified residue" description="4-aspartylphosphate" evidence="5">
    <location>
        <position position="77"/>
    </location>
</feature>
<dbReference type="PANTHER" id="PTHR48111">
    <property type="entry name" value="REGULATOR OF RPOS"/>
    <property type="match status" value="1"/>
</dbReference>
<keyword evidence="1 5" id="KW-0597">Phosphoprotein</keyword>
<dbReference type="PROSITE" id="PS50887">
    <property type="entry name" value="GGDEF"/>
    <property type="match status" value="1"/>
</dbReference>
<protein>
    <recommendedName>
        <fullName evidence="10">Diguanylate cyclase response regulator</fullName>
    </recommendedName>
</protein>
<dbReference type="InterPro" id="IPR000160">
    <property type="entry name" value="GGDEF_dom"/>
</dbReference>
<dbReference type="NCBIfam" id="TIGR00254">
    <property type="entry name" value="GGDEF"/>
    <property type="match status" value="1"/>
</dbReference>
<dbReference type="InterPro" id="IPR011006">
    <property type="entry name" value="CheY-like_superfamily"/>
</dbReference>
<keyword evidence="4" id="KW-0804">Transcription</keyword>
<feature type="domain" description="Response regulatory" evidence="6">
    <location>
        <begin position="28"/>
        <end position="144"/>
    </location>
</feature>
<evidence type="ECO:0000256" key="3">
    <source>
        <dbReference type="ARBA" id="ARBA00023125"/>
    </source>
</evidence>
<feature type="domain" description="GGDEF" evidence="7">
    <location>
        <begin position="177"/>
        <end position="329"/>
    </location>
</feature>
<keyword evidence="3" id="KW-0238">DNA-binding</keyword>
<dbReference type="InterPro" id="IPR039420">
    <property type="entry name" value="WalR-like"/>
</dbReference>
<organism evidence="8 9">
    <name type="scientific">Candidatus Viridilinea mediisalina</name>
    <dbReference type="NCBI Taxonomy" id="2024553"/>
    <lineage>
        <taxon>Bacteria</taxon>
        <taxon>Bacillati</taxon>
        <taxon>Chloroflexota</taxon>
        <taxon>Chloroflexia</taxon>
        <taxon>Chloroflexales</taxon>
        <taxon>Chloroflexineae</taxon>
        <taxon>Oscillochloridaceae</taxon>
        <taxon>Candidatus Viridilinea</taxon>
    </lineage>
</organism>
<evidence type="ECO:0000256" key="4">
    <source>
        <dbReference type="ARBA" id="ARBA00023163"/>
    </source>
</evidence>
<keyword evidence="9" id="KW-1185">Reference proteome</keyword>
<dbReference type="GO" id="GO:0000976">
    <property type="term" value="F:transcription cis-regulatory region binding"/>
    <property type="evidence" value="ECO:0007669"/>
    <property type="project" value="TreeGrafter"/>
</dbReference>
<dbReference type="SUPFAM" id="SSF55073">
    <property type="entry name" value="Nucleotide cyclase"/>
    <property type="match status" value="1"/>
</dbReference>
<dbReference type="SMART" id="SM00267">
    <property type="entry name" value="GGDEF"/>
    <property type="match status" value="1"/>
</dbReference>
<evidence type="ECO:0000259" key="7">
    <source>
        <dbReference type="PROSITE" id="PS50887"/>
    </source>
</evidence>
<dbReference type="InterPro" id="IPR043128">
    <property type="entry name" value="Rev_trsase/Diguanyl_cyclase"/>
</dbReference>
<dbReference type="Pfam" id="PF00072">
    <property type="entry name" value="Response_reg"/>
    <property type="match status" value="1"/>
</dbReference>
<reference evidence="9" key="1">
    <citation type="submission" date="2017-08" db="EMBL/GenBank/DDBJ databases">
        <authorList>
            <person name="Grouzdev D.S."/>
            <person name="Gaisin V.A."/>
            <person name="Rysina M.S."/>
            <person name="Gorlenko V.M."/>
        </authorList>
    </citation>
    <scope>NUCLEOTIDE SEQUENCE [LARGE SCALE GENOMIC DNA]</scope>
    <source>
        <strain evidence="9">Kir15-3F</strain>
    </source>
</reference>
<evidence type="ECO:0000256" key="2">
    <source>
        <dbReference type="ARBA" id="ARBA00023015"/>
    </source>
</evidence>
<dbReference type="Proteomes" id="UP000220527">
    <property type="component" value="Unassembled WGS sequence"/>
</dbReference>
<dbReference type="SUPFAM" id="SSF52172">
    <property type="entry name" value="CheY-like"/>
    <property type="match status" value="1"/>
</dbReference>
<dbReference type="Gene3D" id="3.40.50.2300">
    <property type="match status" value="1"/>
</dbReference>
<dbReference type="CDD" id="cd17574">
    <property type="entry name" value="REC_OmpR"/>
    <property type="match status" value="1"/>
</dbReference>
<dbReference type="PANTHER" id="PTHR48111:SF4">
    <property type="entry name" value="DNA-BINDING DUAL TRANSCRIPTIONAL REGULATOR OMPR"/>
    <property type="match status" value="1"/>
</dbReference>
<name>A0A2A6RMD2_9CHLR</name>
<evidence type="ECO:0000256" key="1">
    <source>
        <dbReference type="ARBA" id="ARBA00022553"/>
    </source>
</evidence>
<dbReference type="PROSITE" id="PS50110">
    <property type="entry name" value="RESPONSE_REGULATORY"/>
    <property type="match status" value="1"/>
</dbReference>
<comment type="caution">
    <text evidence="8">The sequence shown here is derived from an EMBL/GenBank/DDBJ whole genome shotgun (WGS) entry which is preliminary data.</text>
</comment>
<dbReference type="SMART" id="SM00448">
    <property type="entry name" value="REC"/>
    <property type="match status" value="1"/>
</dbReference>
<evidence type="ECO:0000259" key="6">
    <source>
        <dbReference type="PROSITE" id="PS50110"/>
    </source>
</evidence>
<sequence>MLTLPLRSVLSLSHATQFAEQTTNASPRILLADDDMSFCQLMSILLGHAGYHLIVVNNGHDLVRTAQEERPDLLLIDLVMPNLDGYEALRQLRNDSRTAHLPIMILSARSDASDLVCGFETGADDYITKPVTNEELLARIRGQLRRANRRPVHSPLTGLPGNALLIEEIRYRIQRKLSFALLHLDLTNFKAFNDTYGFARGDQAIHLLANLLRERTTNESGSFVGHIGGDDFALLCMPERAIPLAHAIIAQFTQVAPNLYDEAHRLQGCIEAQDREGVLRRFALMGLVIGGAIQTPGRFQTPESISHCVAVMKQFAKQHPTSAFVVSLADHQPPLTGP</sequence>
<dbReference type="GO" id="GO:0032993">
    <property type="term" value="C:protein-DNA complex"/>
    <property type="evidence" value="ECO:0007669"/>
    <property type="project" value="TreeGrafter"/>
</dbReference>
<keyword evidence="2" id="KW-0805">Transcription regulation</keyword>
<gene>
    <name evidence="8" type="ORF">CJ255_04535</name>
</gene>
<dbReference type="GO" id="GO:0006355">
    <property type="term" value="P:regulation of DNA-templated transcription"/>
    <property type="evidence" value="ECO:0007669"/>
    <property type="project" value="TreeGrafter"/>
</dbReference>
<dbReference type="CDD" id="cd01949">
    <property type="entry name" value="GGDEF"/>
    <property type="match status" value="1"/>
</dbReference>
<dbReference type="GO" id="GO:0005829">
    <property type="term" value="C:cytosol"/>
    <property type="evidence" value="ECO:0007669"/>
    <property type="project" value="TreeGrafter"/>
</dbReference>
<evidence type="ECO:0000313" key="9">
    <source>
        <dbReference type="Proteomes" id="UP000220527"/>
    </source>
</evidence>
<dbReference type="Pfam" id="PF00990">
    <property type="entry name" value="GGDEF"/>
    <property type="match status" value="1"/>
</dbReference>
<dbReference type="OrthoDB" id="9813903at2"/>
<dbReference type="AlphaFoldDB" id="A0A2A6RMD2"/>
<evidence type="ECO:0000313" key="8">
    <source>
        <dbReference type="EMBL" id="PDW04222.1"/>
    </source>
</evidence>
<dbReference type="InterPro" id="IPR029787">
    <property type="entry name" value="Nucleotide_cyclase"/>
</dbReference>
<dbReference type="InterPro" id="IPR001789">
    <property type="entry name" value="Sig_transdc_resp-reg_receiver"/>
</dbReference>
<accession>A0A2A6RMD2</accession>
<dbReference type="Gene3D" id="3.30.70.270">
    <property type="match status" value="1"/>
</dbReference>
<dbReference type="EMBL" id="NQWI01000013">
    <property type="protein sequence ID" value="PDW04222.1"/>
    <property type="molecule type" value="Genomic_DNA"/>
</dbReference>
<evidence type="ECO:0008006" key="10">
    <source>
        <dbReference type="Google" id="ProtNLM"/>
    </source>
</evidence>
<proteinExistence type="predicted"/>
<evidence type="ECO:0000256" key="5">
    <source>
        <dbReference type="PROSITE-ProRule" id="PRU00169"/>
    </source>
</evidence>